<evidence type="ECO:0000256" key="3">
    <source>
        <dbReference type="ARBA" id="ARBA00022553"/>
    </source>
</evidence>
<dbReference type="GO" id="GO:0032040">
    <property type="term" value="C:small-subunit processome"/>
    <property type="evidence" value="ECO:0007669"/>
    <property type="project" value="UniProtKB-ARBA"/>
</dbReference>
<feature type="compositionally biased region" description="Basic residues" evidence="11">
    <location>
        <begin position="945"/>
        <end position="957"/>
    </location>
</feature>
<keyword evidence="3" id="KW-0597">Phosphoprotein</keyword>
<dbReference type="FunCoup" id="A0A078AUK9">
    <property type="interactions" value="630"/>
</dbReference>
<feature type="compositionally biased region" description="Acidic residues" evidence="11">
    <location>
        <begin position="516"/>
        <end position="531"/>
    </location>
</feature>
<dbReference type="OMA" id="RERTWTG"/>
<dbReference type="InterPro" id="IPR012948">
    <property type="entry name" value="AARP2CN"/>
</dbReference>
<dbReference type="GO" id="GO:0005525">
    <property type="term" value="F:GTP binding"/>
    <property type="evidence" value="ECO:0007669"/>
    <property type="project" value="UniProtKB-KW"/>
</dbReference>
<keyword evidence="2" id="KW-0690">Ribosome biogenesis</keyword>
<comment type="similarity">
    <text evidence="10">Belongs to the TRAFAC class translation factor GTPase superfamily. Bms1-like GTPase family. BMS1 subfamily.</text>
</comment>
<dbReference type="PANTHER" id="PTHR12858">
    <property type="entry name" value="RIBOSOME BIOGENESIS PROTEIN"/>
    <property type="match status" value="1"/>
</dbReference>
<evidence type="ECO:0000256" key="9">
    <source>
        <dbReference type="ARBA" id="ARBA00049117"/>
    </source>
</evidence>
<feature type="compositionally biased region" description="Basic and acidic residues" evidence="11">
    <location>
        <begin position="958"/>
        <end position="973"/>
    </location>
</feature>
<dbReference type="GO" id="GO:0005524">
    <property type="term" value="F:ATP binding"/>
    <property type="evidence" value="ECO:0007669"/>
    <property type="project" value="UniProtKB-KW"/>
</dbReference>
<name>A0A078AUK9_STYLE</name>
<feature type="region of interest" description="Disordered" evidence="11">
    <location>
        <begin position="487"/>
        <end position="560"/>
    </location>
</feature>
<feature type="compositionally biased region" description="Basic residues" evidence="11">
    <location>
        <begin position="974"/>
        <end position="985"/>
    </location>
</feature>
<comment type="subcellular location">
    <subcellularLocation>
        <location evidence="1">Nucleus</location>
        <location evidence="1">Nucleolus</location>
    </subcellularLocation>
</comment>
<dbReference type="GO" id="GO:0005654">
    <property type="term" value="C:nucleoplasm"/>
    <property type="evidence" value="ECO:0007669"/>
    <property type="project" value="UniProtKB-ARBA"/>
</dbReference>
<evidence type="ECO:0000256" key="2">
    <source>
        <dbReference type="ARBA" id="ARBA00022517"/>
    </source>
</evidence>
<feature type="compositionally biased region" description="Basic and acidic residues" evidence="11">
    <location>
        <begin position="542"/>
        <end position="560"/>
    </location>
</feature>
<evidence type="ECO:0000256" key="8">
    <source>
        <dbReference type="ARBA" id="ARBA00023242"/>
    </source>
</evidence>
<keyword evidence="14" id="KW-1185">Reference proteome</keyword>
<dbReference type="EMBL" id="CCKQ01013275">
    <property type="protein sequence ID" value="CDW84912.1"/>
    <property type="molecule type" value="Genomic_DNA"/>
</dbReference>
<accession>A0A078AUK9</accession>
<dbReference type="Proteomes" id="UP000039865">
    <property type="component" value="Unassembled WGS sequence"/>
</dbReference>
<keyword evidence="8" id="KW-0539">Nucleus</keyword>
<dbReference type="InterPro" id="IPR027417">
    <property type="entry name" value="P-loop_NTPase"/>
</dbReference>
<evidence type="ECO:0000313" key="14">
    <source>
        <dbReference type="Proteomes" id="UP000039865"/>
    </source>
</evidence>
<keyword evidence="5" id="KW-0378">Hydrolase</keyword>
<proteinExistence type="inferred from homology"/>
<dbReference type="PANTHER" id="PTHR12858:SF2">
    <property type="entry name" value="RIBOSOME BIOGENESIS PROTEIN BMS1 HOMOLOG"/>
    <property type="match status" value="1"/>
</dbReference>
<organism evidence="13 14">
    <name type="scientific">Stylonychia lemnae</name>
    <name type="common">Ciliate</name>
    <dbReference type="NCBI Taxonomy" id="5949"/>
    <lineage>
        <taxon>Eukaryota</taxon>
        <taxon>Sar</taxon>
        <taxon>Alveolata</taxon>
        <taxon>Ciliophora</taxon>
        <taxon>Intramacronucleata</taxon>
        <taxon>Spirotrichea</taxon>
        <taxon>Stichotrichia</taxon>
        <taxon>Sporadotrichida</taxon>
        <taxon>Oxytrichidae</taxon>
        <taxon>Stylonychinae</taxon>
        <taxon>Stylonychia</taxon>
    </lineage>
</organism>
<evidence type="ECO:0000259" key="12">
    <source>
        <dbReference type="PROSITE" id="PS51714"/>
    </source>
</evidence>
<keyword evidence="7" id="KW-0342">GTP-binding</keyword>
<feature type="domain" description="Bms1-type G" evidence="12">
    <location>
        <begin position="24"/>
        <end position="190"/>
    </location>
</feature>
<gene>
    <name evidence="13" type="primary">Contig6309.g6755</name>
    <name evidence="13" type="ORF">STYLEM_13981</name>
</gene>
<evidence type="ECO:0000313" key="13">
    <source>
        <dbReference type="EMBL" id="CDW84912.1"/>
    </source>
</evidence>
<dbReference type="SMART" id="SM01362">
    <property type="entry name" value="DUF663"/>
    <property type="match status" value="1"/>
</dbReference>
<evidence type="ECO:0000256" key="1">
    <source>
        <dbReference type="ARBA" id="ARBA00004604"/>
    </source>
</evidence>
<evidence type="ECO:0000256" key="5">
    <source>
        <dbReference type="ARBA" id="ARBA00022801"/>
    </source>
</evidence>
<dbReference type="SUPFAM" id="SSF52540">
    <property type="entry name" value="P-loop containing nucleoside triphosphate hydrolases"/>
    <property type="match status" value="1"/>
</dbReference>
<dbReference type="GO" id="GO:0030686">
    <property type="term" value="C:90S preribosome"/>
    <property type="evidence" value="ECO:0007669"/>
    <property type="project" value="TreeGrafter"/>
</dbReference>
<keyword evidence="4" id="KW-0547">Nucleotide-binding</keyword>
<dbReference type="InterPro" id="IPR039761">
    <property type="entry name" value="Bms1/Tsr1"/>
</dbReference>
<keyword evidence="6" id="KW-0067">ATP-binding</keyword>
<dbReference type="AlphaFoldDB" id="A0A078AUK9"/>
<evidence type="ECO:0000256" key="6">
    <source>
        <dbReference type="ARBA" id="ARBA00022840"/>
    </source>
</evidence>
<comment type="catalytic activity">
    <reaction evidence="9">
        <text>GTP + H2O = GDP + phosphate + H(+)</text>
        <dbReference type="Rhea" id="RHEA:19669"/>
        <dbReference type="ChEBI" id="CHEBI:15377"/>
        <dbReference type="ChEBI" id="CHEBI:15378"/>
        <dbReference type="ChEBI" id="CHEBI:37565"/>
        <dbReference type="ChEBI" id="CHEBI:43474"/>
        <dbReference type="ChEBI" id="CHEBI:58189"/>
    </reaction>
    <physiologicalReaction direction="left-to-right" evidence="9">
        <dbReference type="Rhea" id="RHEA:19670"/>
    </physiologicalReaction>
</comment>
<dbReference type="InterPro" id="IPR007034">
    <property type="entry name" value="BMS1_TSR1_C"/>
</dbReference>
<dbReference type="InParanoid" id="A0A078AUK9"/>
<dbReference type="PROSITE" id="PS51714">
    <property type="entry name" value="G_BMS1"/>
    <property type="match status" value="1"/>
</dbReference>
<dbReference type="GO" id="GO:0000479">
    <property type="term" value="P:endonucleolytic cleavage of tricistronic rRNA transcript (SSU-rRNA, 5.8S rRNA, LSU-rRNA)"/>
    <property type="evidence" value="ECO:0007669"/>
    <property type="project" value="TreeGrafter"/>
</dbReference>
<evidence type="ECO:0000256" key="7">
    <source>
        <dbReference type="ARBA" id="ARBA00023134"/>
    </source>
</evidence>
<dbReference type="GO" id="GO:0000462">
    <property type="term" value="P:maturation of SSU-rRNA from tricistronic rRNA transcript (SSU-rRNA, 5.8S rRNA, LSU-rRNA)"/>
    <property type="evidence" value="ECO:0007669"/>
    <property type="project" value="TreeGrafter"/>
</dbReference>
<dbReference type="SMART" id="SM00785">
    <property type="entry name" value="AARP2CN"/>
    <property type="match status" value="1"/>
</dbReference>
<sequence length="992" mass="115863">MNEAEERITYRVEQLNEQNEDDLSPPFVIVVQGSKESGKTTLIKSLVQNFTKQKINDVKGTITLRTNKNQRITFYECPTDMQAMIDLAKIADLALLLIDASIGFEMETFEFLCLLHNHGMPNVMGVLTHLDYYKLNKQLRKTKKKMKKRFWKEVYDGAKLFYLSGLQADGNYPRTEIHNLGRFITIQKIKPLSWRVSHSYVVADRFDVIEQTNNPDYNTVSFYGYIRGTYLDKNLRIHVNGLGDYEIKSIQKVDDPCPIELKKTVKQKQLEILEEKQGGKKKKRNLKDKERVLYAPFSNIGAMNFEKTTGYITIPDQYVVYTKLKEDDGQLEGADNTQPGNEGQQLVWKLQEMDKTMNDNDIEDPQLMSGINIADDSDDDNWKPKNKKEALKIQEQDELMNKFDEQRLKDKQSLYREREVQSLQSMIYNEINKEDEDYQEDTEYIVDTNRYEVSQVKLQMYLNKDVKKLLKSKFVTGQSQEQIMKNLLDMSDSDEEEKEDAKKLKQMHKKGQKIEDLDESNSDDDSDDEEDKNGNQKKKKSHKDEKEVQRREEEKKKKEVDQKKLSMFLGESHGHYKMGCFVRIELQVQKNYSRQLVPEYPVVLCSLKQQELSYAYLRVKIKKHRWYPHIMKNKDPLIFSIGWRKFQTLPVYCTEDENERMRMIKYTPKFGYCYAAFYGPSFAVGTTFVGVQKLQDDSGKDVAHFRICTTGVVVELNTQFKIMKKLKLIGEPFKIHKNTAFIKGMFNSKLEVAKFQGAQIRTVSGIRGQIKKVVKENAPEGSFRATFEDKILKSDIVFCRTWYQVDIPKFCNPVIAYGKTRMLKTHAELRKEKNLPIPSKGQDSDYIKHDEVIDQERDERVFAPLQVPKAIESNLPFKSKQKVKVVNDKAAVDTRRKTNLLDALNLPTKRPFKKMFMNDQEKKIYSMVQRLAHLGKEYDKDRKEKKVQHVAAVKKRQAKIDEKRQEKSKEVRKERYRKSGKKGGSRGKGAED</sequence>
<dbReference type="Gene3D" id="3.40.50.300">
    <property type="entry name" value="P-loop containing nucleotide triphosphate hydrolases"/>
    <property type="match status" value="1"/>
</dbReference>
<dbReference type="FunFam" id="3.40.50.300:FF:000105">
    <property type="entry name" value="BMS1 ribosome biogenesis factor"/>
    <property type="match status" value="1"/>
</dbReference>
<feature type="region of interest" description="Disordered" evidence="11">
    <location>
        <begin position="940"/>
        <end position="992"/>
    </location>
</feature>
<dbReference type="Pfam" id="PF08142">
    <property type="entry name" value="AARP2CN"/>
    <property type="match status" value="1"/>
</dbReference>
<reference evidence="13 14" key="1">
    <citation type="submission" date="2014-06" db="EMBL/GenBank/DDBJ databases">
        <authorList>
            <person name="Swart Estienne"/>
        </authorList>
    </citation>
    <scope>NUCLEOTIDE SEQUENCE [LARGE SCALE GENOMIC DNA]</scope>
    <source>
        <strain evidence="13 14">130c</strain>
    </source>
</reference>
<dbReference type="Pfam" id="PF04950">
    <property type="entry name" value="RIBIOP_C"/>
    <property type="match status" value="1"/>
</dbReference>
<evidence type="ECO:0000256" key="11">
    <source>
        <dbReference type="SAM" id="MobiDB-lite"/>
    </source>
</evidence>
<evidence type="ECO:0000256" key="4">
    <source>
        <dbReference type="ARBA" id="ARBA00022741"/>
    </source>
</evidence>
<dbReference type="GO" id="GO:0003924">
    <property type="term" value="F:GTPase activity"/>
    <property type="evidence" value="ECO:0007669"/>
    <property type="project" value="TreeGrafter"/>
</dbReference>
<dbReference type="OrthoDB" id="10260897at2759"/>
<dbReference type="InterPro" id="IPR030387">
    <property type="entry name" value="G_Bms1/Tsr1_dom"/>
</dbReference>
<protein>
    <submittedName>
        <fullName evidence="13">Bms1l protein</fullName>
    </submittedName>
</protein>
<evidence type="ECO:0000256" key="10">
    <source>
        <dbReference type="ARBA" id="ARBA00061391"/>
    </source>
</evidence>
<dbReference type="GO" id="GO:0034511">
    <property type="term" value="F:U3 snoRNA binding"/>
    <property type="evidence" value="ECO:0007669"/>
    <property type="project" value="TreeGrafter"/>
</dbReference>